<accession>A0ACC5Z0M3</accession>
<name>A0ACC5Z0M3_9TELE</name>
<evidence type="ECO:0000313" key="2">
    <source>
        <dbReference type="Proteomes" id="UP000830395"/>
    </source>
</evidence>
<protein>
    <submittedName>
        <fullName evidence="1">Uncharacterized protein</fullName>
    </submittedName>
</protein>
<gene>
    <name evidence="1" type="ORF">PDJAM_G00068150</name>
</gene>
<keyword evidence="2" id="KW-1185">Reference proteome</keyword>
<comment type="caution">
    <text evidence="1">The sequence shown here is derived from an EMBL/GenBank/DDBJ whole genome shotgun (WGS) entry which is preliminary data.</text>
</comment>
<reference evidence="1" key="1">
    <citation type="submission" date="2020-02" db="EMBL/GenBank/DDBJ databases">
        <title>Genome sequencing of the panga catfish, Pangasius djambal.</title>
        <authorList>
            <person name="Wen M."/>
            <person name="Zahm M."/>
            <person name="Roques C."/>
            <person name="Cabau C."/>
            <person name="Klopp C."/>
            <person name="Donnadieu C."/>
            <person name="Jouanno E."/>
            <person name="Avarre J.-C."/>
            <person name="Campet M."/>
            <person name="Ha T."/>
            <person name="Dugue R."/>
            <person name="Lampietro C."/>
            <person name="Louis A."/>
            <person name="Herpin A."/>
            <person name="Echchiki A."/>
            <person name="Berthelot C."/>
            <person name="Parey E."/>
            <person name="Roest-Crollius H."/>
            <person name="Braasch I."/>
            <person name="Postlethwait J.H."/>
            <person name="Bobe J."/>
            <person name="Montfort J."/>
            <person name="Bouchez O."/>
            <person name="Begum T."/>
            <person name="Schartl M."/>
            <person name="Gustiano R."/>
            <person name="Guiguen Y."/>
        </authorList>
    </citation>
    <scope>NUCLEOTIDE SEQUENCE</scope>
    <source>
        <strain evidence="1">Pdj_M5554</strain>
    </source>
</reference>
<sequence>MGDSWGFDWLALFQPIKQRERESDRSLQAWPTVNAATQHSPEHSSKMGRSLSSLIIIIDVVNSTIAFLPRSSLL</sequence>
<organism evidence="1 2">
    <name type="scientific">Pangasius djambal</name>
    <dbReference type="NCBI Taxonomy" id="1691987"/>
    <lineage>
        <taxon>Eukaryota</taxon>
        <taxon>Metazoa</taxon>
        <taxon>Chordata</taxon>
        <taxon>Craniata</taxon>
        <taxon>Vertebrata</taxon>
        <taxon>Euteleostomi</taxon>
        <taxon>Actinopterygii</taxon>
        <taxon>Neopterygii</taxon>
        <taxon>Teleostei</taxon>
        <taxon>Ostariophysi</taxon>
        <taxon>Siluriformes</taxon>
        <taxon>Pangasiidae</taxon>
        <taxon>Pangasius</taxon>
    </lineage>
</organism>
<evidence type="ECO:0000313" key="1">
    <source>
        <dbReference type="EMBL" id="MCJ8741215.1"/>
    </source>
</evidence>
<proteinExistence type="predicted"/>
<dbReference type="EMBL" id="CM040989">
    <property type="protein sequence ID" value="MCJ8741215.1"/>
    <property type="molecule type" value="Genomic_DNA"/>
</dbReference>
<dbReference type="Proteomes" id="UP000830395">
    <property type="component" value="Chromosome 15"/>
</dbReference>